<proteinExistence type="predicted"/>
<dbReference type="PANTHER" id="PTHR42794">
    <property type="entry name" value="HEMIN IMPORT ATP-BINDING PROTEIN HMUV"/>
    <property type="match status" value="1"/>
</dbReference>
<dbReference type="PANTHER" id="PTHR42794:SF1">
    <property type="entry name" value="HEMIN IMPORT ATP-BINDING PROTEIN HMUV"/>
    <property type="match status" value="1"/>
</dbReference>
<gene>
    <name evidence="6" type="ordered locus">STH653</name>
</gene>
<feature type="domain" description="ABC transporter" evidence="5">
    <location>
        <begin position="3"/>
        <end position="239"/>
    </location>
</feature>
<organism evidence="6 7">
    <name type="scientific">Symbiobacterium thermophilum (strain DSM 24528 / JCM 14929 / IAM 14863 / T)</name>
    <dbReference type="NCBI Taxonomy" id="292459"/>
    <lineage>
        <taxon>Bacteria</taxon>
        <taxon>Bacillati</taxon>
        <taxon>Bacillota</taxon>
        <taxon>Clostridia</taxon>
        <taxon>Eubacteriales</taxon>
        <taxon>Symbiobacteriaceae</taxon>
        <taxon>Symbiobacterium</taxon>
    </lineage>
</organism>
<dbReference type="PROSITE" id="PS50893">
    <property type="entry name" value="ABC_TRANSPORTER_2"/>
    <property type="match status" value="1"/>
</dbReference>
<accession>Q67RQ5</accession>
<evidence type="ECO:0000256" key="1">
    <source>
        <dbReference type="ARBA" id="ARBA00022448"/>
    </source>
</evidence>
<dbReference type="GO" id="GO:0016887">
    <property type="term" value="F:ATP hydrolysis activity"/>
    <property type="evidence" value="ECO:0007669"/>
    <property type="project" value="InterPro"/>
</dbReference>
<dbReference type="HOGENOM" id="CLU_000604_1_11_9"/>
<dbReference type="AlphaFoldDB" id="Q67RQ5"/>
<sequence>MAITAESVRFGYRGGEVIRGVSFTVPEGAITCLLGRNGSGKTTLIRLVNGILRPHDGSIRIDGMDVLRSPRAAVARRVAFVPQEHQGVFPYGVEELVVMGRNPHLGPVARPGRSDRAAARAAMEAVGIAHLADRDYMQISGGERQLVLIARALTQETPYLLMDEPTSHLDFTNQHAILSIVRRIARERGVGVLVAMHDPNLALAFADRVILLREGRVFQAGPAAEVMTPENLQTLYQMPIDVVRLPDGRRLIVTEAR</sequence>
<dbReference type="CDD" id="cd03214">
    <property type="entry name" value="ABC_Iron-Siderophores_B12_Hemin"/>
    <property type="match status" value="1"/>
</dbReference>
<dbReference type="STRING" id="292459.STH653"/>
<dbReference type="Proteomes" id="UP000000417">
    <property type="component" value="Chromosome"/>
</dbReference>
<dbReference type="InterPro" id="IPR017871">
    <property type="entry name" value="ABC_transporter-like_CS"/>
</dbReference>
<keyword evidence="2" id="KW-0547">Nucleotide-binding</keyword>
<dbReference type="InterPro" id="IPR003593">
    <property type="entry name" value="AAA+_ATPase"/>
</dbReference>
<dbReference type="eggNOG" id="COG1120">
    <property type="taxonomic scope" value="Bacteria"/>
</dbReference>
<reference evidence="6 7" key="1">
    <citation type="journal article" date="2004" name="Nucleic Acids Res.">
        <title>Genome sequence of Symbiobacterium thermophilum, an uncultivable bacterium that depends on microbial commensalism.</title>
        <authorList>
            <person name="Ueda K."/>
            <person name="Yamashita A."/>
            <person name="Ishikawa J."/>
            <person name="Shimada M."/>
            <person name="Watsuji T."/>
            <person name="Morimura K."/>
            <person name="Ikeda H."/>
            <person name="Hattori M."/>
            <person name="Beppu T."/>
        </authorList>
    </citation>
    <scope>NUCLEOTIDE SEQUENCE [LARGE SCALE GENOMIC DNA]</scope>
    <source>
        <strain evidence="7">T / IAM 14863</strain>
    </source>
</reference>
<dbReference type="InterPro" id="IPR027417">
    <property type="entry name" value="P-loop_NTPase"/>
</dbReference>
<dbReference type="Pfam" id="PF00005">
    <property type="entry name" value="ABC_tran"/>
    <property type="match status" value="1"/>
</dbReference>
<dbReference type="SUPFAM" id="SSF52540">
    <property type="entry name" value="P-loop containing nucleoside triphosphate hydrolases"/>
    <property type="match status" value="1"/>
</dbReference>
<dbReference type="PROSITE" id="PS00211">
    <property type="entry name" value="ABC_TRANSPORTER_1"/>
    <property type="match status" value="1"/>
</dbReference>
<protein>
    <submittedName>
        <fullName evidence="6">Iron ABC transporter ATP-binding protein</fullName>
    </submittedName>
</protein>
<keyword evidence="1" id="KW-0813">Transport</keyword>
<dbReference type="FunFam" id="3.40.50.300:FF:000134">
    <property type="entry name" value="Iron-enterobactin ABC transporter ATP-binding protein"/>
    <property type="match status" value="1"/>
</dbReference>
<dbReference type="InterPro" id="IPR003439">
    <property type="entry name" value="ABC_transporter-like_ATP-bd"/>
</dbReference>
<keyword evidence="7" id="KW-1185">Reference proteome</keyword>
<dbReference type="GO" id="GO:0005524">
    <property type="term" value="F:ATP binding"/>
    <property type="evidence" value="ECO:0007669"/>
    <property type="project" value="UniProtKB-KW"/>
</dbReference>
<dbReference type="OrthoDB" id="9799337at2"/>
<dbReference type="RefSeq" id="WP_011194786.1">
    <property type="nucleotide sequence ID" value="NC_006177.1"/>
</dbReference>
<evidence type="ECO:0000256" key="2">
    <source>
        <dbReference type="ARBA" id="ARBA00022741"/>
    </source>
</evidence>
<evidence type="ECO:0000256" key="4">
    <source>
        <dbReference type="ARBA" id="ARBA00022967"/>
    </source>
</evidence>
<dbReference type="Gene3D" id="3.40.50.300">
    <property type="entry name" value="P-loop containing nucleotide triphosphate hydrolases"/>
    <property type="match status" value="1"/>
</dbReference>
<dbReference type="SMART" id="SM00382">
    <property type="entry name" value="AAA"/>
    <property type="match status" value="1"/>
</dbReference>
<name>Q67RQ5_SYMTH</name>
<dbReference type="EMBL" id="AP006840">
    <property type="protein sequence ID" value="BAD39638.1"/>
    <property type="molecule type" value="Genomic_DNA"/>
</dbReference>
<evidence type="ECO:0000259" key="5">
    <source>
        <dbReference type="PROSITE" id="PS50893"/>
    </source>
</evidence>
<keyword evidence="3 6" id="KW-0067">ATP-binding</keyword>
<evidence type="ECO:0000256" key="3">
    <source>
        <dbReference type="ARBA" id="ARBA00022840"/>
    </source>
</evidence>
<dbReference type="KEGG" id="sth:STH653"/>
<evidence type="ECO:0000313" key="7">
    <source>
        <dbReference type="Proteomes" id="UP000000417"/>
    </source>
</evidence>
<evidence type="ECO:0000313" key="6">
    <source>
        <dbReference type="EMBL" id="BAD39638.1"/>
    </source>
</evidence>
<keyword evidence="4" id="KW-1278">Translocase</keyword>